<dbReference type="PANTHER" id="PTHR45931:SF16">
    <property type="entry name" value="RING_U-BOX SUPERFAMILY PROTEIN"/>
    <property type="match status" value="1"/>
</dbReference>
<dbReference type="FunFam" id="3.30.40.10:FF:000360">
    <property type="entry name" value="E3 ubiquitin-protein ligase, putative"/>
    <property type="match status" value="1"/>
</dbReference>
<evidence type="ECO:0000256" key="2">
    <source>
        <dbReference type="ARBA" id="ARBA00022771"/>
    </source>
</evidence>
<keyword evidence="1" id="KW-0479">Metal-binding</keyword>
<dbReference type="GO" id="GO:0061630">
    <property type="term" value="F:ubiquitin protein ligase activity"/>
    <property type="evidence" value="ECO:0007669"/>
    <property type="project" value="TreeGrafter"/>
</dbReference>
<feature type="domain" description="RING-type" evidence="5">
    <location>
        <begin position="223"/>
        <end position="269"/>
    </location>
</feature>
<accession>A0A3B0N2M8</accession>
<dbReference type="EMBL" id="UIVT01000001">
    <property type="protein sequence ID" value="SVP89356.1"/>
    <property type="molecule type" value="Genomic_DNA"/>
</dbReference>
<dbReference type="GO" id="GO:0005634">
    <property type="term" value="C:nucleus"/>
    <property type="evidence" value="ECO:0007669"/>
    <property type="project" value="TreeGrafter"/>
</dbReference>
<dbReference type="GO" id="GO:0008270">
    <property type="term" value="F:zinc ion binding"/>
    <property type="evidence" value="ECO:0007669"/>
    <property type="project" value="UniProtKB-KW"/>
</dbReference>
<dbReference type="VEuPathDB" id="PiroplasmaDB:TA09745"/>
<dbReference type="InterPro" id="IPR013083">
    <property type="entry name" value="Znf_RING/FYVE/PHD"/>
</dbReference>
<name>A0A3B0N2M8_THEAN</name>
<evidence type="ECO:0000256" key="3">
    <source>
        <dbReference type="ARBA" id="ARBA00022833"/>
    </source>
</evidence>
<keyword evidence="3" id="KW-0862">Zinc</keyword>
<proteinExistence type="predicted"/>
<dbReference type="EMBL" id="UIVS01000001">
    <property type="protein sequence ID" value="SVP90499.1"/>
    <property type="molecule type" value="Genomic_DNA"/>
</dbReference>
<dbReference type="Pfam" id="PF13639">
    <property type="entry name" value="zf-RING_2"/>
    <property type="match status" value="1"/>
</dbReference>
<dbReference type="PANTHER" id="PTHR45931">
    <property type="entry name" value="SI:CH211-59O9.10"/>
    <property type="match status" value="1"/>
</dbReference>
<organism evidence="6">
    <name type="scientific">Theileria annulata</name>
    <dbReference type="NCBI Taxonomy" id="5874"/>
    <lineage>
        <taxon>Eukaryota</taxon>
        <taxon>Sar</taxon>
        <taxon>Alveolata</taxon>
        <taxon>Apicomplexa</taxon>
        <taxon>Aconoidasida</taxon>
        <taxon>Piroplasmida</taxon>
        <taxon>Theileriidae</taxon>
        <taxon>Theileria</taxon>
    </lineage>
</organism>
<dbReference type="InterPro" id="IPR051834">
    <property type="entry name" value="RING_finger_E3_ligase"/>
</dbReference>
<dbReference type="CDD" id="cd16454">
    <property type="entry name" value="RING-H2_PA-TM-RING"/>
    <property type="match status" value="1"/>
</dbReference>
<evidence type="ECO:0000256" key="1">
    <source>
        <dbReference type="ARBA" id="ARBA00022723"/>
    </source>
</evidence>
<dbReference type="PROSITE" id="PS50089">
    <property type="entry name" value="ZF_RING_2"/>
    <property type="match status" value="1"/>
</dbReference>
<gene>
    <name evidence="6" type="ORF">TAT_000121000</name>
    <name evidence="7" type="ORF">TAV_000120600</name>
</gene>
<evidence type="ECO:0000313" key="7">
    <source>
        <dbReference type="EMBL" id="SVP90499.1"/>
    </source>
</evidence>
<evidence type="ECO:0000259" key="5">
    <source>
        <dbReference type="PROSITE" id="PS50089"/>
    </source>
</evidence>
<keyword evidence="2 4" id="KW-0863">Zinc-finger</keyword>
<protein>
    <submittedName>
        <fullName evidence="6">RING-H2 zinc finger/Ring finger domain/Zinc finger, C3HC4 type (RING finger) containing protein, putative</fullName>
    </submittedName>
</protein>
<dbReference type="Gene3D" id="3.30.40.10">
    <property type="entry name" value="Zinc/RING finger domain, C3HC4 (zinc finger)"/>
    <property type="match status" value="1"/>
</dbReference>
<dbReference type="AlphaFoldDB" id="A0A3B0N2M8"/>
<evidence type="ECO:0000256" key="4">
    <source>
        <dbReference type="PROSITE-ProRule" id="PRU00175"/>
    </source>
</evidence>
<evidence type="ECO:0000313" key="6">
    <source>
        <dbReference type="EMBL" id="SVP89356.1"/>
    </source>
</evidence>
<reference evidence="6" key="1">
    <citation type="submission" date="2018-07" db="EMBL/GenBank/DDBJ databases">
        <authorList>
            <person name="Quirk P.G."/>
            <person name="Krulwich T.A."/>
        </authorList>
    </citation>
    <scope>NUCLEOTIDE SEQUENCE</scope>
    <source>
        <strain evidence="6">Anand</strain>
    </source>
</reference>
<dbReference type="GO" id="GO:0006511">
    <property type="term" value="P:ubiquitin-dependent protein catabolic process"/>
    <property type="evidence" value="ECO:0007669"/>
    <property type="project" value="TreeGrafter"/>
</dbReference>
<dbReference type="InterPro" id="IPR001841">
    <property type="entry name" value="Znf_RING"/>
</dbReference>
<dbReference type="SUPFAM" id="SSF57850">
    <property type="entry name" value="RING/U-box"/>
    <property type="match status" value="1"/>
</dbReference>
<sequence length="305" mass="35353">MVEILMEDNSGIYYCHYCKSVRTENQLDFLLSEEIKCLECQMTGFVEKDYEIESDVNTGQNTIGQNTIGQNTIGQNTIGQNTVYSLFPENQSNESIFSIFGMPLNTFISDLFQGSFCIPMRSVDRNVPMEVRFANDMASFVSSFPFQLTRVENTFEINPEDFSRVFSTFISDPFNNQSLNQVLQFIMQSDPNRYGSPPASREFINNLKVHTLNEELAKEYESCSICTEEFQQGDQVHWLTDNKDLCKHVYHVNCIIPWLKRRNSCPVCRFEVPTDDENYNNQKELLRNQITQEVQRNLNTNTTNN</sequence>